<organism evidence="1">
    <name type="scientific">viral metagenome</name>
    <dbReference type="NCBI Taxonomy" id="1070528"/>
    <lineage>
        <taxon>unclassified sequences</taxon>
        <taxon>metagenomes</taxon>
        <taxon>organismal metagenomes</taxon>
    </lineage>
</organism>
<name>A0A6H1ZZG9_9ZZZZ</name>
<accession>A0A6H1ZZG9</accession>
<dbReference type="EMBL" id="MT144375">
    <property type="protein sequence ID" value="QJA52879.1"/>
    <property type="molecule type" value="Genomic_DNA"/>
</dbReference>
<proteinExistence type="predicted"/>
<dbReference type="AlphaFoldDB" id="A0A6H1ZZG9"/>
<gene>
    <name evidence="1" type="ORF">TM448A03057_0010</name>
    <name evidence="2" type="ORF">TM448B04657_0005</name>
</gene>
<sequence length="71" mass="7577">MEHDNYKLLTSLLVACEHSGGSAMDKLRALAIAMAATAKESGISQETVATVLMLAYETEPRELGGPDWPAN</sequence>
<protein>
    <submittedName>
        <fullName evidence="1">Uncharacterized protein</fullName>
    </submittedName>
</protein>
<reference evidence="1" key="1">
    <citation type="submission" date="2020-03" db="EMBL/GenBank/DDBJ databases">
        <title>The deep terrestrial virosphere.</title>
        <authorList>
            <person name="Holmfeldt K."/>
            <person name="Nilsson E."/>
            <person name="Simone D."/>
            <person name="Lopez-Fernandez M."/>
            <person name="Wu X."/>
            <person name="de Brujin I."/>
            <person name="Lundin D."/>
            <person name="Andersson A."/>
            <person name="Bertilsson S."/>
            <person name="Dopson M."/>
        </authorList>
    </citation>
    <scope>NUCLEOTIDE SEQUENCE</scope>
    <source>
        <strain evidence="1">TM448A03057</strain>
        <strain evidence="2">TM448B04657</strain>
    </source>
</reference>
<evidence type="ECO:0000313" key="2">
    <source>
        <dbReference type="EMBL" id="QJI03542.1"/>
    </source>
</evidence>
<evidence type="ECO:0000313" key="1">
    <source>
        <dbReference type="EMBL" id="QJA52879.1"/>
    </source>
</evidence>
<dbReference type="EMBL" id="MT145097">
    <property type="protein sequence ID" value="QJI03542.1"/>
    <property type="molecule type" value="Genomic_DNA"/>
</dbReference>